<dbReference type="EMBL" id="DSVQ01000015">
    <property type="protein sequence ID" value="HGT39733.1"/>
    <property type="molecule type" value="Genomic_DNA"/>
</dbReference>
<evidence type="ECO:0000256" key="3">
    <source>
        <dbReference type="ARBA" id="ARBA00022771"/>
    </source>
</evidence>
<keyword evidence="1 8" id="KW-0678">Repressor</keyword>
<evidence type="ECO:0000256" key="6">
    <source>
        <dbReference type="ARBA" id="ARBA00023125"/>
    </source>
</evidence>
<comment type="caution">
    <text evidence="8">Lacks conserved residue(s) required for the propagation of feature annotation.</text>
</comment>
<evidence type="ECO:0000256" key="2">
    <source>
        <dbReference type="ARBA" id="ARBA00022741"/>
    </source>
</evidence>
<dbReference type="Pfam" id="PF22811">
    <property type="entry name" value="Zn_ribbon_NrdR"/>
    <property type="match status" value="1"/>
</dbReference>
<comment type="similarity">
    <text evidence="8">Belongs to the NrdR family.</text>
</comment>
<evidence type="ECO:0000259" key="9">
    <source>
        <dbReference type="PROSITE" id="PS51161"/>
    </source>
</evidence>
<dbReference type="HAMAP" id="MF_00440">
    <property type="entry name" value="NrdR"/>
    <property type="match status" value="1"/>
</dbReference>
<dbReference type="InterPro" id="IPR055173">
    <property type="entry name" value="NrdR-like_N"/>
</dbReference>
<comment type="caution">
    <text evidence="10">The sequence shown here is derived from an EMBL/GenBank/DDBJ whole genome shotgun (WGS) entry which is preliminary data.</text>
</comment>
<proteinExistence type="inferred from homology"/>
<dbReference type="NCBIfam" id="TIGR00244">
    <property type="entry name" value="transcriptional regulator NrdR"/>
    <property type="match status" value="1"/>
</dbReference>
<evidence type="ECO:0000256" key="4">
    <source>
        <dbReference type="ARBA" id="ARBA00022840"/>
    </source>
</evidence>
<keyword evidence="4 8" id="KW-0067">ATP-binding</keyword>
<dbReference type="GO" id="GO:0008270">
    <property type="term" value="F:zinc ion binding"/>
    <property type="evidence" value="ECO:0007669"/>
    <property type="project" value="UniProtKB-KW"/>
</dbReference>
<dbReference type="GO" id="GO:0003677">
    <property type="term" value="F:DNA binding"/>
    <property type="evidence" value="ECO:0007669"/>
    <property type="project" value="UniProtKB-KW"/>
</dbReference>
<evidence type="ECO:0000313" key="10">
    <source>
        <dbReference type="EMBL" id="HGT39733.1"/>
    </source>
</evidence>
<reference evidence="10" key="1">
    <citation type="journal article" date="2020" name="mSystems">
        <title>Genome- and Community-Level Interaction Insights into Carbon Utilization and Element Cycling Functions of Hydrothermarchaeota in Hydrothermal Sediment.</title>
        <authorList>
            <person name="Zhou Z."/>
            <person name="Liu Y."/>
            <person name="Xu W."/>
            <person name="Pan J."/>
            <person name="Luo Z.H."/>
            <person name="Li M."/>
        </authorList>
    </citation>
    <scope>NUCLEOTIDE SEQUENCE [LARGE SCALE GENOMIC DNA]</scope>
    <source>
        <strain evidence="10">SpSt-508</strain>
    </source>
</reference>
<evidence type="ECO:0000256" key="5">
    <source>
        <dbReference type="ARBA" id="ARBA00023015"/>
    </source>
</evidence>
<dbReference type="PANTHER" id="PTHR30455">
    <property type="entry name" value="TRANSCRIPTIONAL REPRESSOR NRDR"/>
    <property type="match status" value="1"/>
</dbReference>
<keyword evidence="7 8" id="KW-0804">Transcription</keyword>
<keyword evidence="3" id="KW-0479">Metal-binding</keyword>
<organism evidence="10">
    <name type="scientific">Schlesneria paludicola</name>
    <dbReference type="NCBI Taxonomy" id="360056"/>
    <lineage>
        <taxon>Bacteria</taxon>
        <taxon>Pseudomonadati</taxon>
        <taxon>Planctomycetota</taxon>
        <taxon>Planctomycetia</taxon>
        <taxon>Planctomycetales</taxon>
        <taxon>Planctomycetaceae</taxon>
        <taxon>Schlesneria</taxon>
    </lineage>
</organism>
<evidence type="ECO:0000256" key="7">
    <source>
        <dbReference type="ARBA" id="ARBA00023163"/>
    </source>
</evidence>
<dbReference type="InterPro" id="IPR005144">
    <property type="entry name" value="ATP-cone_dom"/>
</dbReference>
<evidence type="ECO:0000256" key="1">
    <source>
        <dbReference type="ARBA" id="ARBA00022491"/>
    </source>
</evidence>
<dbReference type="Pfam" id="PF03477">
    <property type="entry name" value="ATP-cone"/>
    <property type="match status" value="1"/>
</dbReference>
<keyword evidence="3" id="KW-0863">Zinc-finger</keyword>
<dbReference type="PANTHER" id="PTHR30455:SF2">
    <property type="entry name" value="TRANSCRIPTIONAL REPRESSOR NRDR"/>
    <property type="match status" value="1"/>
</dbReference>
<comment type="function">
    <text evidence="8">Negatively regulates transcription of bacterial ribonucleotide reductase nrd genes and operons by binding to NrdR-boxes.</text>
</comment>
<name>A0A7C4LLD4_9PLAN</name>
<sequence>MMCPFCRHDETKVIDSRTSQDYSIRRRRECLRCCRRFTTNEKIEEAPLKVIKKDNTRVPFDRDKIRAGLEKACYKRPISAETIEQIIADIVAELYDNYEREVPSRVIGEKVMDALRNLDHVAFVRFASVYREFKDANDFVEELEPILRGLSR</sequence>
<keyword evidence="2 8" id="KW-0547">Nucleotide-binding</keyword>
<dbReference type="PROSITE" id="PS51161">
    <property type="entry name" value="ATP_CONE"/>
    <property type="match status" value="1"/>
</dbReference>
<feature type="domain" description="ATP-cone" evidence="9">
    <location>
        <begin position="48"/>
        <end position="138"/>
    </location>
</feature>
<gene>
    <name evidence="8 10" type="primary">nrdR</name>
    <name evidence="10" type="ORF">ENS64_10805</name>
</gene>
<dbReference type="GO" id="GO:0005524">
    <property type="term" value="F:ATP binding"/>
    <property type="evidence" value="ECO:0007669"/>
    <property type="project" value="UniProtKB-UniRule"/>
</dbReference>
<keyword evidence="5 8" id="KW-0805">Transcription regulation</keyword>
<evidence type="ECO:0000256" key="8">
    <source>
        <dbReference type="HAMAP-Rule" id="MF_00440"/>
    </source>
</evidence>
<dbReference type="InterPro" id="IPR003796">
    <property type="entry name" value="RNR_NrdR-like"/>
</dbReference>
<protein>
    <recommendedName>
        <fullName evidence="8">Transcriptional repressor NrdR</fullName>
    </recommendedName>
</protein>
<keyword evidence="3" id="KW-0862">Zinc</keyword>
<accession>A0A7C4LLD4</accession>
<dbReference type="AlphaFoldDB" id="A0A7C4LLD4"/>
<keyword evidence="6 8" id="KW-0238">DNA-binding</keyword>
<dbReference type="GO" id="GO:0045892">
    <property type="term" value="P:negative regulation of DNA-templated transcription"/>
    <property type="evidence" value="ECO:0007669"/>
    <property type="project" value="UniProtKB-UniRule"/>
</dbReference>